<dbReference type="EMBL" id="CP008706">
    <property type="protein sequence ID" value="AKA30637.1"/>
    <property type="molecule type" value="Genomic_DNA"/>
</dbReference>
<evidence type="ECO:0000313" key="10">
    <source>
        <dbReference type="Proteomes" id="UP000461234"/>
    </source>
</evidence>
<dbReference type="EMBL" id="WIOC01000022">
    <property type="protein sequence ID" value="MQR50640.1"/>
    <property type="molecule type" value="Genomic_DNA"/>
</dbReference>
<dbReference type="Proteomes" id="UP000233757">
    <property type="component" value="Unassembled WGS sequence"/>
</dbReference>
<reference evidence="3 7" key="3">
    <citation type="submission" date="2017-09" db="EMBL/GenBank/DDBJ databases">
        <title>Draft genome of Acinetobacter baumannii strain I43, a mercury resistant bacteria.</title>
        <authorList>
            <person name="Siqueira K.A."/>
            <person name="Mello I.S."/>
            <person name="Mendes T.A."/>
            <person name="Soares M.A."/>
        </authorList>
    </citation>
    <scope>NUCLEOTIDE SEQUENCE [LARGE SCALE GENOMIC DNA]</scope>
    <source>
        <strain evidence="3 7">I43</strain>
    </source>
</reference>
<dbReference type="EMBL" id="PHJU02000010">
    <property type="protein sequence ID" value="PQL84974.1"/>
    <property type="molecule type" value="Genomic_DNA"/>
</dbReference>
<evidence type="ECO:0000313" key="4">
    <source>
        <dbReference type="EMBL" id="PQL84974.1"/>
    </source>
</evidence>
<dbReference type="Proteomes" id="UP000280073">
    <property type="component" value="Unassembled WGS sequence"/>
</dbReference>
<dbReference type="Proteomes" id="UP000461234">
    <property type="component" value="Unassembled WGS sequence"/>
</dbReference>
<gene>
    <name evidence="1" type="ORF">ABUW_0877</name>
    <name evidence="3" type="ORF">CPI82_01520</name>
    <name evidence="4" type="ORF">CV954_003945</name>
    <name evidence="5" type="ORF">EA686_13405</name>
    <name evidence="2" type="ORF">F2P40_15155</name>
</gene>
<dbReference type="EMBL" id="RFDI01000705">
    <property type="protein sequence ID" value="RSR54458.1"/>
    <property type="molecule type" value="Genomic_DNA"/>
</dbReference>
<evidence type="ECO:0000313" key="8">
    <source>
        <dbReference type="Proteomes" id="UP000233757"/>
    </source>
</evidence>
<proteinExistence type="predicted"/>
<sequence length="64" mass="7575">MSREELIYCIEKFIDKNDISIKNTQRIEVLLDDLNSEEEIIESMFLILALYVLKVMSTCMVKMK</sequence>
<evidence type="ECO:0000313" key="2">
    <source>
        <dbReference type="EMBL" id="MQR50640.1"/>
    </source>
</evidence>
<evidence type="ECO:0000313" key="5">
    <source>
        <dbReference type="EMBL" id="RSR54458.1"/>
    </source>
</evidence>
<dbReference type="RefSeq" id="WP_000085734.1">
    <property type="nucleotide sequence ID" value="NZ_CP116387.1"/>
</dbReference>
<dbReference type="Proteomes" id="UP000223291">
    <property type="component" value="Unassembled WGS sequence"/>
</dbReference>
<reference evidence="2 10" key="6">
    <citation type="submission" date="2019-10" db="EMBL/GenBank/DDBJ databases">
        <title>Genetic environment of the oxa23 gene and comparative analysis of carbapenem resistant Acinetobacter baumannii isolates belonging to global clone 1, lineage 2 recovered in a burns hospital outbreak in 2012-2013.</title>
        <authorList>
            <person name="Douraghi M."/>
            <person name="Aris P."/>
            <person name="Kenyon J."/>
            <person name="Hamidian M."/>
        </authorList>
    </citation>
    <scope>NUCLEOTIDE SEQUENCE [LARGE SCALE GENOMIC DNA]</scope>
    <source>
        <strain evidence="2 10">ABS103</strain>
    </source>
</reference>
<dbReference type="AlphaFoldDB" id="A0A0D5YEA6"/>
<organism evidence="1 6">
    <name type="scientific">Acinetobacter baumannii</name>
    <dbReference type="NCBI Taxonomy" id="470"/>
    <lineage>
        <taxon>Bacteria</taxon>
        <taxon>Pseudomonadati</taxon>
        <taxon>Pseudomonadota</taxon>
        <taxon>Gammaproteobacteria</taxon>
        <taxon>Moraxellales</taxon>
        <taxon>Moraxellaceae</taxon>
        <taxon>Acinetobacter</taxon>
        <taxon>Acinetobacter calcoaceticus/baumannii complex</taxon>
    </lineage>
</organism>
<reference evidence="1 6" key="1">
    <citation type="journal article" date="2015" name="J. Bacteriol.">
        <title>Resources for Genetic and Genomic Analysis of Emerging Pathogen Acinetobacter baumannii.</title>
        <authorList>
            <person name="Gallagher L.A."/>
            <person name="Ramage E."/>
            <person name="Weiss E.J."/>
            <person name="Radey M."/>
            <person name="Hayden H.S."/>
            <person name="Held K.G."/>
            <person name="Huse H.K."/>
            <person name="Zurawski D.V."/>
            <person name="Brittnacher M.J."/>
            <person name="Manoil C."/>
        </authorList>
    </citation>
    <scope>NUCLEOTIDE SEQUENCE [LARGE SCALE GENOMIC DNA]</scope>
    <source>
        <strain evidence="1 6">AB5075-UW</strain>
    </source>
</reference>
<evidence type="ECO:0000313" key="6">
    <source>
        <dbReference type="Proteomes" id="UP000032746"/>
    </source>
</evidence>
<reference evidence="5 9" key="5">
    <citation type="submission" date="2018-10" db="EMBL/GenBank/DDBJ databases">
        <title>GWAS and RNA-Seq identify cryptic mechanisms of antimicrobial resistance in Acinetobacter baumannii.</title>
        <authorList>
            <person name="Sahl J.W."/>
        </authorList>
    </citation>
    <scope>NUCLEOTIDE SEQUENCE [LARGE SCALE GENOMIC DNA]</scope>
    <source>
        <strain evidence="5 9">TG28175</strain>
    </source>
</reference>
<reference evidence="6" key="2">
    <citation type="submission" date="2015-03" db="EMBL/GenBank/DDBJ databases">
        <authorList>
            <person name="Gallagher L.A."/>
            <person name="Hayden H.S."/>
            <person name="Weiss E.J."/>
            <person name="Hager K.R."/>
            <person name="Ramage E."/>
            <person name="Radey M.R."/>
            <person name="Bydalek R."/>
            <person name="Manoil C."/>
            <person name="Miller S.I."/>
            <person name="Brittnacher M.J."/>
        </authorList>
    </citation>
    <scope>NUCLEOTIDE SEQUENCE [LARGE SCALE GENOMIC DNA]</scope>
    <source>
        <strain evidence="6">AB5075-UW</strain>
    </source>
</reference>
<reference evidence="4 8" key="4">
    <citation type="submission" date="2018-02" db="EMBL/GenBank/DDBJ databases">
        <title>Acinetobacter baumanii whole genome sequence.</title>
        <authorList>
            <person name="Qasim Z.J."/>
        </authorList>
    </citation>
    <scope>NUCLEOTIDE SEQUENCE [LARGE SCALE GENOMIC DNA]</scope>
    <source>
        <strain evidence="4 8">ZQ8</strain>
    </source>
</reference>
<protein>
    <submittedName>
        <fullName evidence="1">Uncharacterized protein</fullName>
    </submittedName>
</protein>
<evidence type="ECO:0000313" key="9">
    <source>
        <dbReference type="Proteomes" id="UP000280073"/>
    </source>
</evidence>
<evidence type="ECO:0000313" key="7">
    <source>
        <dbReference type="Proteomes" id="UP000223291"/>
    </source>
</evidence>
<dbReference type="EMBL" id="NXDV01000001">
    <property type="protein sequence ID" value="PHQ04524.1"/>
    <property type="molecule type" value="Genomic_DNA"/>
</dbReference>
<evidence type="ECO:0000313" key="3">
    <source>
        <dbReference type="EMBL" id="PHQ04524.1"/>
    </source>
</evidence>
<dbReference type="Proteomes" id="UP000032746">
    <property type="component" value="Chromosome"/>
</dbReference>
<evidence type="ECO:0000313" key="1">
    <source>
        <dbReference type="EMBL" id="AKA30637.1"/>
    </source>
</evidence>
<accession>A0A0D5YEA6</accession>
<name>A0A0D5YEA6_ACIBA</name>
<dbReference type="PATRIC" id="fig|470.1314.peg.3429"/>